<evidence type="ECO:0000313" key="1">
    <source>
        <dbReference type="EMBL" id="QKQ24045.1"/>
    </source>
</evidence>
<dbReference type="InterPro" id="IPR011076">
    <property type="entry name" value="Malate_synth_sf"/>
</dbReference>
<evidence type="ECO:0000313" key="2">
    <source>
        <dbReference type="Proteomes" id="UP000509429"/>
    </source>
</evidence>
<dbReference type="EMBL" id="CP054490">
    <property type="protein sequence ID" value="QKQ24045.1"/>
    <property type="molecule type" value="Genomic_DNA"/>
</dbReference>
<dbReference type="Gene3D" id="2.170.170.11">
    <property type="entry name" value="Malate synthase G - maily-beta sub-domain"/>
    <property type="match status" value="1"/>
</dbReference>
<gene>
    <name evidence="1" type="ORF">HUE58_02470</name>
</gene>
<proteinExistence type="predicted"/>
<dbReference type="AlphaFoldDB" id="A0A6N0HP28"/>
<protein>
    <submittedName>
        <fullName evidence="1">Uncharacterized protein</fullName>
    </submittedName>
</protein>
<dbReference type="SUPFAM" id="SSF51645">
    <property type="entry name" value="Malate synthase G"/>
    <property type="match status" value="1"/>
</dbReference>
<dbReference type="KEGG" id="reo:HUE58_02470"/>
<keyword evidence="2" id="KW-1185">Reference proteome</keyword>
<reference evidence="1 2" key="1">
    <citation type="submission" date="2020-05" db="EMBL/GenBank/DDBJ databases">
        <title>Horizontal transmission and recombination maintain forever young bacterial symbiont genomes.</title>
        <authorList>
            <person name="Russell S.L."/>
            <person name="Pepper-Tunick E."/>
            <person name="Svedberg J."/>
            <person name="Byrne A."/>
            <person name="Ruelas Castillo J."/>
            <person name="Vollmers C."/>
            <person name="Beinart R.A."/>
            <person name="Corbett-Detig R."/>
        </authorList>
    </citation>
    <scope>NUCLEOTIDE SEQUENCE [LARGE SCALE GENOMIC DNA]</scope>
    <source>
        <strain evidence="1">JDF_Ridge</strain>
    </source>
</reference>
<dbReference type="Proteomes" id="UP000509429">
    <property type="component" value="Chromosome"/>
</dbReference>
<sequence length="51" mass="5529">MVPISSVRFALNAINACWRSLYDALYVSNVIANKDKTSIGSSYNPVCCSVS</sequence>
<organism evidence="1 2">
    <name type="scientific">Candidatus Ruthia endofausta</name>
    <dbReference type="NCBI Taxonomy" id="2738852"/>
    <lineage>
        <taxon>Bacteria</taxon>
        <taxon>Pseudomonadati</taxon>
        <taxon>Pseudomonadota</taxon>
        <taxon>Gammaproteobacteria</taxon>
        <taxon>Candidatus Pseudothioglobaceae</taxon>
        <taxon>Candidatus Ruthturnera</taxon>
    </lineage>
</organism>
<dbReference type="RefSeq" id="WP_174605484.1">
    <property type="nucleotide sequence ID" value="NZ_CP054490.1"/>
</dbReference>
<accession>A0A6N0HP28</accession>
<dbReference type="GO" id="GO:0003824">
    <property type="term" value="F:catalytic activity"/>
    <property type="evidence" value="ECO:0007669"/>
    <property type="project" value="InterPro"/>
</dbReference>
<name>A0A6N0HP28_9GAMM</name>